<evidence type="ECO:0000313" key="7">
    <source>
        <dbReference type="Ensembl" id="ENSPCLP00000013164.1"/>
    </source>
</evidence>
<dbReference type="GO" id="GO:0007229">
    <property type="term" value="P:integrin-mediated signaling pathway"/>
    <property type="evidence" value="ECO:0007669"/>
    <property type="project" value="UniProtKB-KW"/>
</dbReference>
<feature type="region of interest" description="Disordered" evidence="6">
    <location>
        <begin position="448"/>
        <end position="478"/>
    </location>
</feature>
<evidence type="ECO:0000256" key="2">
    <source>
        <dbReference type="ARBA" id="ARBA00022737"/>
    </source>
</evidence>
<keyword evidence="5" id="KW-0401">Integrin</keyword>
<evidence type="ECO:0000256" key="4">
    <source>
        <dbReference type="PROSITE-ProRule" id="PRU00803"/>
    </source>
</evidence>
<feature type="repeat" description="FG-GAP" evidence="4">
    <location>
        <begin position="234"/>
        <end position="285"/>
    </location>
</feature>
<dbReference type="Proteomes" id="UP000472261">
    <property type="component" value="Unplaced"/>
</dbReference>
<comment type="similarity">
    <text evidence="5">Belongs to the integrin alpha chain family.</text>
</comment>
<dbReference type="PRINTS" id="PR01185">
    <property type="entry name" value="INTEGRINA"/>
</dbReference>
<dbReference type="PROSITE" id="PS51470">
    <property type="entry name" value="FG_GAP"/>
    <property type="match status" value="3"/>
</dbReference>
<dbReference type="GO" id="GO:0005178">
    <property type="term" value="F:integrin binding"/>
    <property type="evidence" value="ECO:0007669"/>
    <property type="project" value="TreeGrafter"/>
</dbReference>
<protein>
    <recommendedName>
        <fullName evidence="9">Integrin alpha-2 domain-containing protein</fullName>
    </recommendedName>
</protein>
<dbReference type="InterPro" id="IPR013519">
    <property type="entry name" value="Int_alpha_beta-p"/>
</dbReference>
<dbReference type="InterPro" id="IPR028994">
    <property type="entry name" value="Integrin_alpha_N"/>
</dbReference>
<accession>A0A669PXV4</accession>
<sequence length="631" mass="66170">MGGAQRFRLGAAITSGPDDPPGAPRCSDPPAGRLRGTAGLSACGAAMGSALLPAVPMVTVPVPVLLLLGALRGTAGVQLLHAQHSAYRGPDGSYFGFALDFHVHGGRVGVAVGAPRANTSQPNVTEPGAVFLCSWPPGPAACRLVSIDSAGDEEELRDAVQLQVHKSRQWLGASLASHAGTLLACAPLQHWNAVRGRSQAFRTPVGACYVGSAGLRSLAWISPCRDVRMAASYRDTKYVLDQRYCEIGFSAAVTADGTLALGAPGGYYFRGLLYVVEAASILARFPNSSLLWSHSPGRPTVEQADPEYIDGYRGYSVAVGEFDGNPETKEFVVGVPNKGNTRGEVEIFSGPSLRRLYGIPSEQVASYFGHTVAVADVNGDGRDDVLVGAPLFVERRAEGKQREVGRLYAYLGGSRRPWERRPQTLTGTEPYGRFAAAIAPLGDLDLDGCGGNGDTGPRLSPQSPRCPRPLTPSPARSTALPYGAPLQPAPYPCHPTEPQCSLPLLSPHSPLFPLPVPPSAAHPVAPSPSDPPVALHCPSPCCPIAARPIALSPHRTPLPPSITALSPHSPPLPLPVPPSPQPHPMALIIPSQCLPVPPSAIPPVTPSPPHPTPLHLSMLPHCCPPHNLVTP</sequence>
<reference evidence="7" key="2">
    <citation type="submission" date="2025-09" db="UniProtKB">
        <authorList>
            <consortium name="Ensembl"/>
        </authorList>
    </citation>
    <scope>IDENTIFICATION</scope>
</reference>
<dbReference type="GO" id="GO:0008305">
    <property type="term" value="C:integrin complex"/>
    <property type="evidence" value="ECO:0007669"/>
    <property type="project" value="InterPro"/>
</dbReference>
<reference evidence="7" key="1">
    <citation type="submission" date="2025-08" db="UniProtKB">
        <authorList>
            <consortium name="Ensembl"/>
        </authorList>
    </citation>
    <scope>IDENTIFICATION</scope>
</reference>
<dbReference type="GO" id="GO:0098609">
    <property type="term" value="P:cell-cell adhesion"/>
    <property type="evidence" value="ECO:0007669"/>
    <property type="project" value="TreeGrafter"/>
</dbReference>
<keyword evidence="2" id="KW-0677">Repeat</keyword>
<dbReference type="Gene3D" id="2.130.10.130">
    <property type="entry name" value="Integrin alpha, N-terminal"/>
    <property type="match status" value="1"/>
</dbReference>
<keyword evidence="8" id="KW-1185">Reference proteome</keyword>
<feature type="repeat" description="FG-GAP" evidence="4">
    <location>
        <begin position="354"/>
        <end position="419"/>
    </location>
</feature>
<keyword evidence="5" id="KW-0675">Receptor</keyword>
<dbReference type="GO" id="GO:0009897">
    <property type="term" value="C:external side of plasma membrane"/>
    <property type="evidence" value="ECO:0007669"/>
    <property type="project" value="TreeGrafter"/>
</dbReference>
<comment type="subcellular location">
    <subcellularLocation>
        <location evidence="5">Membrane</location>
        <topology evidence="5">Single-pass type I membrane protein</topology>
    </subcellularLocation>
</comment>
<dbReference type="Ensembl" id="ENSPCLT00000017478.1">
    <property type="protein sequence ID" value="ENSPCLP00000013164.1"/>
    <property type="gene ID" value="ENSPCLG00000010785.1"/>
</dbReference>
<dbReference type="AlphaFoldDB" id="A0A669PXV4"/>
<dbReference type="SMART" id="SM00191">
    <property type="entry name" value="Int_alpha"/>
    <property type="match status" value="3"/>
</dbReference>
<evidence type="ECO:0000313" key="8">
    <source>
        <dbReference type="Proteomes" id="UP000472261"/>
    </source>
</evidence>
<keyword evidence="3" id="KW-0325">Glycoprotein</keyword>
<dbReference type="InterPro" id="IPR013517">
    <property type="entry name" value="FG-GAP"/>
</dbReference>
<dbReference type="InterPro" id="IPR000413">
    <property type="entry name" value="Integrin_alpha"/>
</dbReference>
<dbReference type="Pfam" id="PF01839">
    <property type="entry name" value="FG-GAP"/>
    <property type="match status" value="1"/>
</dbReference>
<dbReference type="GO" id="GO:0007160">
    <property type="term" value="P:cell-matrix adhesion"/>
    <property type="evidence" value="ECO:0007669"/>
    <property type="project" value="TreeGrafter"/>
</dbReference>
<dbReference type="GO" id="GO:0001525">
    <property type="term" value="P:angiogenesis"/>
    <property type="evidence" value="ECO:0007669"/>
    <property type="project" value="TreeGrafter"/>
</dbReference>
<evidence type="ECO:0000256" key="6">
    <source>
        <dbReference type="SAM" id="MobiDB-lite"/>
    </source>
</evidence>
<evidence type="ECO:0000256" key="3">
    <source>
        <dbReference type="ARBA" id="ARBA00023180"/>
    </source>
</evidence>
<dbReference type="SUPFAM" id="SSF69318">
    <property type="entry name" value="Integrin alpha N-terminal domain"/>
    <property type="match status" value="1"/>
</dbReference>
<keyword evidence="1" id="KW-0732">Signal</keyword>
<feature type="repeat" description="FG-GAP" evidence="4">
    <location>
        <begin position="78"/>
        <end position="142"/>
    </location>
</feature>
<dbReference type="PANTHER" id="PTHR23220:SF73">
    <property type="entry name" value="INTEGRIN ALPHA-IIB"/>
    <property type="match status" value="1"/>
</dbReference>
<name>A0A669PXV4_PHACC</name>
<feature type="region of interest" description="Disordered" evidence="6">
    <location>
        <begin position="10"/>
        <end position="31"/>
    </location>
</feature>
<evidence type="ECO:0000256" key="5">
    <source>
        <dbReference type="RuleBase" id="RU003762"/>
    </source>
</evidence>
<proteinExistence type="inferred from homology"/>
<dbReference type="PANTHER" id="PTHR23220">
    <property type="entry name" value="INTEGRIN ALPHA"/>
    <property type="match status" value="1"/>
</dbReference>
<evidence type="ECO:0000256" key="1">
    <source>
        <dbReference type="ARBA" id="ARBA00022729"/>
    </source>
</evidence>
<dbReference type="GO" id="GO:0033627">
    <property type="term" value="P:cell adhesion mediated by integrin"/>
    <property type="evidence" value="ECO:0007669"/>
    <property type="project" value="TreeGrafter"/>
</dbReference>
<keyword evidence="5" id="KW-0130">Cell adhesion</keyword>
<organism evidence="7 8">
    <name type="scientific">Phasianus colchicus</name>
    <name type="common">Common pheasant</name>
    <dbReference type="NCBI Taxonomy" id="9054"/>
    <lineage>
        <taxon>Eukaryota</taxon>
        <taxon>Metazoa</taxon>
        <taxon>Chordata</taxon>
        <taxon>Craniata</taxon>
        <taxon>Vertebrata</taxon>
        <taxon>Euteleostomi</taxon>
        <taxon>Archelosauria</taxon>
        <taxon>Archosauria</taxon>
        <taxon>Dinosauria</taxon>
        <taxon>Saurischia</taxon>
        <taxon>Theropoda</taxon>
        <taxon>Coelurosauria</taxon>
        <taxon>Aves</taxon>
        <taxon>Neognathae</taxon>
        <taxon>Galloanserae</taxon>
        <taxon>Galliformes</taxon>
        <taxon>Phasianidae</taxon>
        <taxon>Phasianinae</taxon>
        <taxon>Phasianus</taxon>
    </lineage>
</organism>
<evidence type="ECO:0008006" key="9">
    <source>
        <dbReference type="Google" id="ProtNLM"/>
    </source>
</evidence>